<feature type="region of interest" description="Disordered" evidence="1">
    <location>
        <begin position="47"/>
        <end position="77"/>
    </location>
</feature>
<name>A0ABR1EGG2_NECAM</name>
<proteinExistence type="predicted"/>
<gene>
    <name evidence="2" type="primary">Necator_chrX.g22918</name>
    <name evidence="2" type="ORF">RB195_022755</name>
</gene>
<protein>
    <submittedName>
        <fullName evidence="2">Uncharacterized protein</fullName>
    </submittedName>
</protein>
<organism evidence="2 3">
    <name type="scientific">Necator americanus</name>
    <name type="common">Human hookworm</name>
    <dbReference type="NCBI Taxonomy" id="51031"/>
    <lineage>
        <taxon>Eukaryota</taxon>
        <taxon>Metazoa</taxon>
        <taxon>Ecdysozoa</taxon>
        <taxon>Nematoda</taxon>
        <taxon>Chromadorea</taxon>
        <taxon>Rhabditida</taxon>
        <taxon>Rhabditina</taxon>
        <taxon>Rhabditomorpha</taxon>
        <taxon>Strongyloidea</taxon>
        <taxon>Ancylostomatidae</taxon>
        <taxon>Bunostominae</taxon>
        <taxon>Necator</taxon>
    </lineage>
</organism>
<evidence type="ECO:0000313" key="3">
    <source>
        <dbReference type="Proteomes" id="UP001303046"/>
    </source>
</evidence>
<dbReference type="Proteomes" id="UP001303046">
    <property type="component" value="Unassembled WGS sequence"/>
</dbReference>
<feature type="compositionally biased region" description="Basic and acidic residues" evidence="1">
    <location>
        <begin position="67"/>
        <end position="77"/>
    </location>
</feature>
<keyword evidence="3" id="KW-1185">Reference proteome</keyword>
<sequence>MQSSSSITVASADQASDPYIMIGGIADRNAAVVLLFMSFISRTNFPGNPSARSALRRLPGSSNQNADRNEAGPHEEVKQVAICSSMDPITRDVERRVSMKRECSPSEETMSYLRFTRSNTANACIRHCCVQKKLTGCCS</sequence>
<accession>A0ABR1EGG2</accession>
<evidence type="ECO:0000313" key="2">
    <source>
        <dbReference type="EMBL" id="KAK6761787.1"/>
    </source>
</evidence>
<dbReference type="EMBL" id="JAVFWL010000006">
    <property type="protein sequence ID" value="KAK6761787.1"/>
    <property type="molecule type" value="Genomic_DNA"/>
</dbReference>
<reference evidence="2 3" key="1">
    <citation type="submission" date="2023-08" db="EMBL/GenBank/DDBJ databases">
        <title>A Necator americanus chromosomal reference genome.</title>
        <authorList>
            <person name="Ilik V."/>
            <person name="Petrzelkova K.J."/>
            <person name="Pardy F."/>
            <person name="Fuh T."/>
            <person name="Niatou-Singa F.S."/>
            <person name="Gouil Q."/>
            <person name="Baker L."/>
            <person name="Ritchie M.E."/>
            <person name="Jex A.R."/>
            <person name="Gazzola D."/>
            <person name="Li H."/>
            <person name="Toshio Fujiwara R."/>
            <person name="Zhan B."/>
            <person name="Aroian R.V."/>
            <person name="Pafco B."/>
            <person name="Schwarz E.M."/>
        </authorList>
    </citation>
    <scope>NUCLEOTIDE SEQUENCE [LARGE SCALE GENOMIC DNA]</scope>
    <source>
        <strain evidence="2 3">Aroian</strain>
        <tissue evidence="2">Whole animal</tissue>
    </source>
</reference>
<comment type="caution">
    <text evidence="2">The sequence shown here is derived from an EMBL/GenBank/DDBJ whole genome shotgun (WGS) entry which is preliminary data.</text>
</comment>
<evidence type="ECO:0000256" key="1">
    <source>
        <dbReference type="SAM" id="MobiDB-lite"/>
    </source>
</evidence>